<sequence length="358" mass="38168">MSYPATYSAWRRSAGTRSSVEKPLTLHLRHDERLPQPQELGPHDVVVKIHAVSLNYRDITMLTGVYPFPLEDGGVPCSDASGEVVATGEAVVRFAVGDRVIPVAGIQSLGATDGQEPANLGVGAPGMLREYAVCREGHLVAMPKNLSWEEGATLSCAGLTVWNSLEGLRDAPENAVALFQGTGGVSMIGLAICIAVGVRVIITSSSDEKLEAVKKLSPLVQGINYKTTKSIPEEVKRLTDGRGVNYVVSTAGFAGLIDDLESLADSGTIALVGAFGGMDANWHPAQLATLILKRAKMRGIMMGTMKDFEEMNRFIEDKKVRLDAAIHGTSFAFAEAKDAYALLASGNFRGKIVIKVAQ</sequence>
<dbReference type="SMART" id="SM00829">
    <property type="entry name" value="PKS_ER"/>
    <property type="match status" value="1"/>
</dbReference>
<dbReference type="Pfam" id="PF08240">
    <property type="entry name" value="ADH_N"/>
    <property type="match status" value="1"/>
</dbReference>
<dbReference type="CDD" id="cd08276">
    <property type="entry name" value="MDR7"/>
    <property type="match status" value="1"/>
</dbReference>
<dbReference type="SUPFAM" id="SSF51735">
    <property type="entry name" value="NAD(P)-binding Rossmann-fold domains"/>
    <property type="match status" value="1"/>
</dbReference>
<dbReference type="Pfam" id="PF00107">
    <property type="entry name" value="ADH_zinc_N"/>
    <property type="match status" value="1"/>
</dbReference>
<dbReference type="PANTHER" id="PTHR45033">
    <property type="match status" value="1"/>
</dbReference>
<proteinExistence type="predicted"/>
<dbReference type="Proteomes" id="UP000070501">
    <property type="component" value="Unassembled WGS sequence"/>
</dbReference>
<dbReference type="InterPro" id="IPR036291">
    <property type="entry name" value="NAD(P)-bd_dom_sf"/>
</dbReference>
<dbReference type="Gene3D" id="3.90.180.10">
    <property type="entry name" value="Medium-chain alcohol dehydrogenases, catalytic domain"/>
    <property type="match status" value="1"/>
</dbReference>
<dbReference type="AlphaFoldDB" id="A0A136ITG8"/>
<reference evidence="3" key="1">
    <citation type="submission" date="2016-02" db="EMBL/GenBank/DDBJ databases">
        <title>Draft genome sequence of Microdochium bolleyi, a fungal endophyte of beachgrass.</title>
        <authorList>
            <consortium name="DOE Joint Genome Institute"/>
            <person name="David A.S."/>
            <person name="May G."/>
            <person name="Haridas S."/>
            <person name="Lim J."/>
            <person name="Wang M."/>
            <person name="Labutti K."/>
            <person name="Lipzen A."/>
            <person name="Barry K."/>
            <person name="Grigoriev I.V."/>
        </authorList>
    </citation>
    <scope>NUCLEOTIDE SEQUENCE [LARGE SCALE GENOMIC DNA]</scope>
    <source>
        <strain evidence="3">J235TASD1</strain>
    </source>
</reference>
<evidence type="ECO:0000313" key="3">
    <source>
        <dbReference type="Proteomes" id="UP000070501"/>
    </source>
</evidence>
<evidence type="ECO:0000259" key="1">
    <source>
        <dbReference type="SMART" id="SM00829"/>
    </source>
</evidence>
<dbReference type="InterPro" id="IPR052711">
    <property type="entry name" value="Zinc_ADH-like"/>
</dbReference>
<dbReference type="Gene3D" id="3.40.50.720">
    <property type="entry name" value="NAD(P)-binding Rossmann-like Domain"/>
    <property type="match status" value="1"/>
</dbReference>
<dbReference type="SUPFAM" id="SSF50129">
    <property type="entry name" value="GroES-like"/>
    <property type="match status" value="1"/>
</dbReference>
<dbReference type="InterPro" id="IPR011032">
    <property type="entry name" value="GroES-like_sf"/>
</dbReference>
<dbReference type="InParanoid" id="A0A136ITG8"/>
<dbReference type="InterPro" id="IPR013149">
    <property type="entry name" value="ADH-like_C"/>
</dbReference>
<keyword evidence="3" id="KW-1185">Reference proteome</keyword>
<dbReference type="PANTHER" id="PTHR45033:SF1">
    <property type="entry name" value="OXIDOREDUCTASE (EUROFUNG)"/>
    <property type="match status" value="1"/>
</dbReference>
<name>A0A136ITG8_9PEZI</name>
<dbReference type="EMBL" id="KQ964259">
    <property type="protein sequence ID" value="KXJ88148.1"/>
    <property type="molecule type" value="Genomic_DNA"/>
</dbReference>
<gene>
    <name evidence="2" type="ORF">Micbo1qcDRAFT_166792</name>
</gene>
<feature type="domain" description="Enoyl reductase (ER)" evidence="1">
    <location>
        <begin position="25"/>
        <end position="354"/>
    </location>
</feature>
<protein>
    <recommendedName>
        <fullName evidence="1">Enoyl reductase (ER) domain-containing protein</fullName>
    </recommendedName>
</protein>
<evidence type="ECO:0000313" key="2">
    <source>
        <dbReference type="EMBL" id="KXJ88148.1"/>
    </source>
</evidence>
<dbReference type="InterPro" id="IPR020843">
    <property type="entry name" value="ER"/>
</dbReference>
<dbReference type="GO" id="GO:0016491">
    <property type="term" value="F:oxidoreductase activity"/>
    <property type="evidence" value="ECO:0007669"/>
    <property type="project" value="InterPro"/>
</dbReference>
<dbReference type="OrthoDB" id="3509362at2759"/>
<accession>A0A136ITG8</accession>
<dbReference type="STRING" id="196109.A0A136ITG8"/>
<dbReference type="InterPro" id="IPR013154">
    <property type="entry name" value="ADH-like_N"/>
</dbReference>
<organism evidence="2 3">
    <name type="scientific">Microdochium bolleyi</name>
    <dbReference type="NCBI Taxonomy" id="196109"/>
    <lineage>
        <taxon>Eukaryota</taxon>
        <taxon>Fungi</taxon>
        <taxon>Dikarya</taxon>
        <taxon>Ascomycota</taxon>
        <taxon>Pezizomycotina</taxon>
        <taxon>Sordariomycetes</taxon>
        <taxon>Xylariomycetidae</taxon>
        <taxon>Xylariales</taxon>
        <taxon>Microdochiaceae</taxon>
        <taxon>Microdochium</taxon>
    </lineage>
</organism>